<keyword evidence="1" id="KW-0812">Transmembrane</keyword>
<keyword evidence="3" id="KW-1185">Reference proteome</keyword>
<evidence type="ECO:0000313" key="3">
    <source>
        <dbReference type="Proteomes" id="UP000248817"/>
    </source>
</evidence>
<sequence>MMFETPTAGRESYIPMQENRTFGMAPTKKAWLDTKVTLRVAMWCSLALQIIVWFIQRLIMSYWYQGYDWYKTSEIGCNYQDRGLPLLASVLASLGFYLWSTYPHRPRFTLGEAIKVSLLAFENLPFFGLKRWSSVTSAEAFEGAVASSRHTFDYIKPRYQRLKG</sequence>
<feature type="transmembrane region" description="Helical" evidence="1">
    <location>
        <begin position="40"/>
        <end position="64"/>
    </location>
</feature>
<protein>
    <submittedName>
        <fullName evidence="2">Uncharacterized protein</fullName>
    </submittedName>
</protein>
<proteinExistence type="predicted"/>
<keyword evidence="1" id="KW-0472">Membrane</keyword>
<reference evidence="2 3" key="1">
    <citation type="submission" date="2018-02" db="EMBL/GenBank/DDBJ databases">
        <title>The genomes of Aspergillus section Nigri reveals drivers in fungal speciation.</title>
        <authorList>
            <consortium name="DOE Joint Genome Institute"/>
            <person name="Vesth T.C."/>
            <person name="Nybo J."/>
            <person name="Theobald S."/>
            <person name="Brandl J."/>
            <person name="Frisvad J.C."/>
            <person name="Nielsen K.F."/>
            <person name="Lyhne E.K."/>
            <person name="Kogle M.E."/>
            <person name="Kuo A."/>
            <person name="Riley R."/>
            <person name="Clum A."/>
            <person name="Nolan M."/>
            <person name="Lipzen A."/>
            <person name="Salamov A."/>
            <person name="Henrissat B."/>
            <person name="Wiebenga A."/>
            <person name="De vries R.P."/>
            <person name="Grigoriev I.V."/>
            <person name="Mortensen U.H."/>
            <person name="Andersen M.R."/>
            <person name="Baker S.E."/>
        </authorList>
    </citation>
    <scope>NUCLEOTIDE SEQUENCE [LARGE SCALE GENOMIC DNA]</scope>
    <source>
        <strain evidence="2 3">CBS 114.80</strain>
    </source>
</reference>
<name>A0A2V5ICT5_9EURO</name>
<keyword evidence="1" id="KW-1133">Transmembrane helix</keyword>
<organism evidence="2 3">
    <name type="scientific">Aspergillus indologenus CBS 114.80</name>
    <dbReference type="NCBI Taxonomy" id="1450541"/>
    <lineage>
        <taxon>Eukaryota</taxon>
        <taxon>Fungi</taxon>
        <taxon>Dikarya</taxon>
        <taxon>Ascomycota</taxon>
        <taxon>Pezizomycotina</taxon>
        <taxon>Eurotiomycetes</taxon>
        <taxon>Eurotiomycetidae</taxon>
        <taxon>Eurotiales</taxon>
        <taxon>Aspergillaceae</taxon>
        <taxon>Aspergillus</taxon>
        <taxon>Aspergillus subgen. Circumdati</taxon>
    </lineage>
</organism>
<feature type="transmembrane region" description="Helical" evidence="1">
    <location>
        <begin position="84"/>
        <end position="102"/>
    </location>
</feature>
<evidence type="ECO:0000256" key="1">
    <source>
        <dbReference type="SAM" id="Phobius"/>
    </source>
</evidence>
<accession>A0A2V5ICT5</accession>
<dbReference type="Proteomes" id="UP000248817">
    <property type="component" value="Unassembled WGS sequence"/>
</dbReference>
<dbReference type="EMBL" id="KZ825475">
    <property type="protein sequence ID" value="PYI34469.1"/>
    <property type="molecule type" value="Genomic_DNA"/>
</dbReference>
<dbReference type="AlphaFoldDB" id="A0A2V5ICT5"/>
<gene>
    <name evidence="2" type="ORF">BP00DRAFT_412854</name>
</gene>
<evidence type="ECO:0000313" key="2">
    <source>
        <dbReference type="EMBL" id="PYI34469.1"/>
    </source>
</evidence>